<dbReference type="EMBL" id="CAUYUJ010021553">
    <property type="protein sequence ID" value="CAK0905391.1"/>
    <property type="molecule type" value="Genomic_DNA"/>
</dbReference>
<accession>A0ABN9XZ19</accession>
<feature type="chain" id="PRO_5046885868" description="Secreted protein" evidence="2">
    <location>
        <begin position="17"/>
        <end position="170"/>
    </location>
</feature>
<feature type="compositionally biased region" description="Pro residues" evidence="1">
    <location>
        <begin position="159"/>
        <end position="170"/>
    </location>
</feature>
<evidence type="ECO:0000313" key="4">
    <source>
        <dbReference type="Proteomes" id="UP001189429"/>
    </source>
</evidence>
<reference evidence="3" key="1">
    <citation type="submission" date="2023-10" db="EMBL/GenBank/DDBJ databases">
        <authorList>
            <person name="Chen Y."/>
            <person name="Shah S."/>
            <person name="Dougan E. K."/>
            <person name="Thang M."/>
            <person name="Chan C."/>
        </authorList>
    </citation>
    <scope>NUCLEOTIDE SEQUENCE [LARGE SCALE GENOMIC DNA]</scope>
</reference>
<proteinExistence type="predicted"/>
<dbReference type="Proteomes" id="UP001189429">
    <property type="component" value="Unassembled WGS sequence"/>
</dbReference>
<protein>
    <recommendedName>
        <fullName evidence="5">Secreted protein</fullName>
    </recommendedName>
</protein>
<keyword evidence="4" id="KW-1185">Reference proteome</keyword>
<sequence>MAAWIRSCSLLRLLEAAGNVATAAHARSIAPCLLDTSPMDEAERKTWQRQAVAILWFLSNPALAHARSKLGRWSIASFPRLRPDRLCAVGRLLSARAFSGRCAARRFQGRAGRALGCNRGEDSIEHDVFLRAVPFLLFPPRWPGAPGAGGPAGLLFESRPPPTPSPRGGY</sequence>
<evidence type="ECO:0008006" key="5">
    <source>
        <dbReference type="Google" id="ProtNLM"/>
    </source>
</evidence>
<keyword evidence="2" id="KW-0732">Signal</keyword>
<evidence type="ECO:0000256" key="1">
    <source>
        <dbReference type="SAM" id="MobiDB-lite"/>
    </source>
</evidence>
<gene>
    <name evidence="3" type="ORF">PCOR1329_LOCUS81116</name>
</gene>
<feature type="region of interest" description="Disordered" evidence="1">
    <location>
        <begin position="149"/>
        <end position="170"/>
    </location>
</feature>
<evidence type="ECO:0000313" key="3">
    <source>
        <dbReference type="EMBL" id="CAK0905391.1"/>
    </source>
</evidence>
<feature type="signal peptide" evidence="2">
    <location>
        <begin position="1"/>
        <end position="16"/>
    </location>
</feature>
<name>A0ABN9XZ19_9DINO</name>
<comment type="caution">
    <text evidence="3">The sequence shown here is derived from an EMBL/GenBank/DDBJ whole genome shotgun (WGS) entry which is preliminary data.</text>
</comment>
<evidence type="ECO:0000256" key="2">
    <source>
        <dbReference type="SAM" id="SignalP"/>
    </source>
</evidence>
<organism evidence="3 4">
    <name type="scientific">Prorocentrum cordatum</name>
    <dbReference type="NCBI Taxonomy" id="2364126"/>
    <lineage>
        <taxon>Eukaryota</taxon>
        <taxon>Sar</taxon>
        <taxon>Alveolata</taxon>
        <taxon>Dinophyceae</taxon>
        <taxon>Prorocentrales</taxon>
        <taxon>Prorocentraceae</taxon>
        <taxon>Prorocentrum</taxon>
    </lineage>
</organism>